<keyword evidence="1" id="KW-0812">Transmembrane</keyword>
<proteinExistence type="predicted"/>
<feature type="transmembrane region" description="Helical" evidence="1">
    <location>
        <begin position="420"/>
        <end position="442"/>
    </location>
</feature>
<reference evidence="3" key="2">
    <citation type="submission" date="2023-05" db="EMBL/GenBank/DDBJ databases">
        <authorList>
            <consortium name="Lawrence Berkeley National Laboratory"/>
            <person name="Steindorff A."/>
            <person name="Hensen N."/>
            <person name="Bonometti L."/>
            <person name="Westerberg I."/>
            <person name="Brannstrom I.O."/>
            <person name="Guillou S."/>
            <person name="Cros-Aarteil S."/>
            <person name="Calhoun S."/>
            <person name="Haridas S."/>
            <person name="Kuo A."/>
            <person name="Mondo S."/>
            <person name="Pangilinan J."/>
            <person name="Riley R."/>
            <person name="Labutti K."/>
            <person name="Andreopoulos B."/>
            <person name="Lipzen A."/>
            <person name="Chen C."/>
            <person name="Yanf M."/>
            <person name="Daum C."/>
            <person name="Ng V."/>
            <person name="Clum A."/>
            <person name="Ohm R."/>
            <person name="Martin F."/>
            <person name="Silar P."/>
            <person name="Natvig D."/>
            <person name="Lalanne C."/>
            <person name="Gautier V."/>
            <person name="Ament-Velasquez S.L."/>
            <person name="Kruys A."/>
            <person name="Hutchinson M.I."/>
            <person name="Powell A.J."/>
            <person name="Barry K."/>
            <person name="Miller A.N."/>
            <person name="Grigoriev I.V."/>
            <person name="Debuchy R."/>
            <person name="Gladieux P."/>
            <person name="Thoren M.H."/>
            <person name="Johannesson H."/>
        </authorList>
    </citation>
    <scope>NUCLEOTIDE SEQUENCE</scope>
    <source>
        <strain evidence="3">PSN309</strain>
    </source>
</reference>
<dbReference type="InterPro" id="IPR058257">
    <property type="entry name" value="CorA-like_dom"/>
</dbReference>
<gene>
    <name evidence="3" type="ORF">QBC35DRAFT_451580</name>
</gene>
<protein>
    <recommendedName>
        <fullName evidence="2">CorA-like transporter domain-containing protein</fullName>
    </recommendedName>
</protein>
<dbReference type="Proteomes" id="UP001302126">
    <property type="component" value="Unassembled WGS sequence"/>
</dbReference>
<keyword evidence="4" id="KW-1185">Reference proteome</keyword>
<dbReference type="Gene3D" id="1.20.58.340">
    <property type="entry name" value="Magnesium transport protein CorA, transmembrane region"/>
    <property type="match status" value="1"/>
</dbReference>
<comment type="caution">
    <text evidence="3">The sequence shown here is derived from an EMBL/GenBank/DDBJ whole genome shotgun (WGS) entry which is preliminary data.</text>
</comment>
<dbReference type="EMBL" id="MU864392">
    <property type="protein sequence ID" value="KAK4188139.1"/>
    <property type="molecule type" value="Genomic_DNA"/>
</dbReference>
<keyword evidence="1" id="KW-1133">Transmembrane helix</keyword>
<evidence type="ECO:0000313" key="4">
    <source>
        <dbReference type="Proteomes" id="UP001302126"/>
    </source>
</evidence>
<dbReference type="AlphaFoldDB" id="A0AAN7AIR5"/>
<evidence type="ECO:0000313" key="3">
    <source>
        <dbReference type="EMBL" id="KAK4188139.1"/>
    </source>
</evidence>
<evidence type="ECO:0000259" key="2">
    <source>
        <dbReference type="Pfam" id="PF26616"/>
    </source>
</evidence>
<dbReference type="Pfam" id="PF26616">
    <property type="entry name" value="CorA-like"/>
    <property type="match status" value="1"/>
</dbReference>
<sequence>MSNTAQVLAPIPASMTQQISSRSWALSRSLEECAEFPTNLITKTPGMNAEALHRYKKRLEAAEAKLFVLSEDGVEVTIHDQDARVVERRNIHSEAKLKMHLGIYRYIWAPQSRTPLLILKSMLTKILTYQQIMPEFVDFLASFGLQSNPQEVRFSGFRRQITLKVPTATTLGALGRSDQQYQMTYNLKGVTMSHNLRKAELWSIRTAVLWHRYDVHTNRASWIVVKDGRDLLERYKEMVGPQGRPEDRAFVSDDECFGSSLSPHLLFCRWSTEDWGGYIRWMEEEVDNEALKAVYGPPEDGHTPGIHRASDIRRLQIWEERANEAVVVLEGNLDVISSLRQFYQDLAQNDRFPRLSCGGEIADFVSQLDAMISELKHGILRSNAVSKTTADRKELIIQYRANESEERMHRLNKNMEEETVVVRIITIVTLIYLPATFVSTFFSTDIIKYQDEGFPGGKYSETAMHR</sequence>
<name>A0AAN7AIR5_9PEZI</name>
<accession>A0AAN7AIR5</accession>
<reference evidence="3" key="1">
    <citation type="journal article" date="2023" name="Mol. Phylogenet. Evol.">
        <title>Genome-scale phylogeny and comparative genomics of the fungal order Sordariales.</title>
        <authorList>
            <person name="Hensen N."/>
            <person name="Bonometti L."/>
            <person name="Westerberg I."/>
            <person name="Brannstrom I.O."/>
            <person name="Guillou S."/>
            <person name="Cros-Aarteil S."/>
            <person name="Calhoun S."/>
            <person name="Haridas S."/>
            <person name="Kuo A."/>
            <person name="Mondo S."/>
            <person name="Pangilinan J."/>
            <person name="Riley R."/>
            <person name="LaButti K."/>
            <person name="Andreopoulos B."/>
            <person name="Lipzen A."/>
            <person name="Chen C."/>
            <person name="Yan M."/>
            <person name="Daum C."/>
            <person name="Ng V."/>
            <person name="Clum A."/>
            <person name="Steindorff A."/>
            <person name="Ohm R.A."/>
            <person name="Martin F."/>
            <person name="Silar P."/>
            <person name="Natvig D.O."/>
            <person name="Lalanne C."/>
            <person name="Gautier V."/>
            <person name="Ament-Velasquez S.L."/>
            <person name="Kruys A."/>
            <person name="Hutchinson M.I."/>
            <person name="Powell A.J."/>
            <person name="Barry K."/>
            <person name="Miller A.N."/>
            <person name="Grigoriev I.V."/>
            <person name="Debuchy R."/>
            <person name="Gladieux P."/>
            <person name="Hiltunen Thoren M."/>
            <person name="Johannesson H."/>
        </authorList>
    </citation>
    <scope>NUCLEOTIDE SEQUENCE</scope>
    <source>
        <strain evidence="3">PSN309</strain>
    </source>
</reference>
<organism evidence="3 4">
    <name type="scientific">Podospora australis</name>
    <dbReference type="NCBI Taxonomy" id="1536484"/>
    <lineage>
        <taxon>Eukaryota</taxon>
        <taxon>Fungi</taxon>
        <taxon>Dikarya</taxon>
        <taxon>Ascomycota</taxon>
        <taxon>Pezizomycotina</taxon>
        <taxon>Sordariomycetes</taxon>
        <taxon>Sordariomycetidae</taxon>
        <taxon>Sordariales</taxon>
        <taxon>Podosporaceae</taxon>
        <taxon>Podospora</taxon>
    </lineage>
</organism>
<feature type="domain" description="CorA-like transporter" evidence="2">
    <location>
        <begin position="28"/>
        <end position="293"/>
    </location>
</feature>
<evidence type="ECO:0000256" key="1">
    <source>
        <dbReference type="SAM" id="Phobius"/>
    </source>
</evidence>
<keyword evidence="1" id="KW-0472">Membrane</keyword>